<gene>
    <name evidence="2" type="ORF">S03H2_56506</name>
</gene>
<dbReference type="EMBL" id="BARU01036150">
    <property type="protein sequence ID" value="GAH88163.1"/>
    <property type="molecule type" value="Genomic_DNA"/>
</dbReference>
<comment type="caution">
    <text evidence="2">The sequence shown here is derived from an EMBL/GenBank/DDBJ whole genome shotgun (WGS) entry which is preliminary data.</text>
</comment>
<evidence type="ECO:0000259" key="1">
    <source>
        <dbReference type="Pfam" id="PF09509"/>
    </source>
</evidence>
<reference evidence="2" key="1">
    <citation type="journal article" date="2014" name="Front. Microbiol.">
        <title>High frequency of phylogenetically diverse reductive dehalogenase-homologous genes in deep subseafloor sedimentary metagenomes.</title>
        <authorList>
            <person name="Kawai M."/>
            <person name="Futagami T."/>
            <person name="Toyoda A."/>
            <person name="Takaki Y."/>
            <person name="Nishi S."/>
            <person name="Hori S."/>
            <person name="Arai W."/>
            <person name="Tsubouchi T."/>
            <person name="Morono Y."/>
            <person name="Uchiyama I."/>
            <person name="Ito T."/>
            <person name="Fujiyama A."/>
            <person name="Inagaki F."/>
            <person name="Takami H."/>
        </authorList>
    </citation>
    <scope>NUCLEOTIDE SEQUENCE</scope>
    <source>
        <strain evidence="2">Expedition CK06-06</strain>
    </source>
</reference>
<evidence type="ECO:0000313" key="2">
    <source>
        <dbReference type="EMBL" id="GAH88163.1"/>
    </source>
</evidence>
<organism evidence="2">
    <name type="scientific">marine sediment metagenome</name>
    <dbReference type="NCBI Taxonomy" id="412755"/>
    <lineage>
        <taxon>unclassified sequences</taxon>
        <taxon>metagenomes</taxon>
        <taxon>ecological metagenomes</taxon>
    </lineage>
</organism>
<accession>X1L1V8</accession>
<feature type="domain" description="Conserved hypothetical protein CHP02391" evidence="1">
    <location>
        <begin position="107"/>
        <end position="221"/>
    </location>
</feature>
<proteinExistence type="predicted"/>
<dbReference type="AlphaFoldDB" id="X1L1V8"/>
<dbReference type="NCBIfam" id="TIGR02391">
    <property type="entry name" value="hypoth_ymh"/>
    <property type="match status" value="1"/>
</dbReference>
<dbReference type="Pfam" id="PF09509">
    <property type="entry name" value="Hypoth_Ymh"/>
    <property type="match status" value="1"/>
</dbReference>
<protein>
    <recommendedName>
        <fullName evidence="1">Conserved hypothetical protein CHP02391 domain-containing protein</fullName>
    </recommendedName>
</protein>
<dbReference type="InterPro" id="IPR012654">
    <property type="entry name" value="CHP02391"/>
</dbReference>
<sequence length="227" mass="25693">LEMEPEEIAVFLLDYLIEQESSSSSNQLNRYNCTSSSNLERDYSRDCIKNVAEVLTEAWVWLEKEGLIAPKPDTQGDWVFITRKGKKLANLTDFRTYLFGNLLPSNNLDPKLLQKVKPTFIRGDYDTSVFQAFKEVEVRIRELSGLPSTIVGVNLARNAFDPNNGVLTDQNLTMAEREACSHLIAGAIGFFKNPPSHRNVDYNNPSEVAEIILFANYLLKLIDSRAQ</sequence>
<feature type="non-terminal residue" evidence="2">
    <location>
        <position position="1"/>
    </location>
</feature>
<name>X1L1V8_9ZZZZ</name>